<keyword evidence="3" id="KW-1185">Reference proteome</keyword>
<keyword evidence="1" id="KW-0812">Transmembrane</keyword>
<accession>A0A4S4LLL9</accession>
<feature type="transmembrane region" description="Helical" evidence="1">
    <location>
        <begin position="86"/>
        <end position="104"/>
    </location>
</feature>
<comment type="caution">
    <text evidence="2">The sequence shown here is derived from an EMBL/GenBank/DDBJ whole genome shotgun (WGS) entry which is preliminary data.</text>
</comment>
<dbReference type="AlphaFoldDB" id="A0A4S4LLL9"/>
<sequence length="162" mass="18162">MMFTHQCVPLAFPTTVVGFLMAPLALDALLFALTMIKFHQSLHEGWARAPWISQFMQDGVWAFALPLLVTLFNVLCMMLADSTFSSVAFMWSIAIPGSVGYRLVIHLRKFAPVDDHPYSETVDEIEFDTIALTNMTDDSAKTGDNDFGRAHIFKVTDRALRS</sequence>
<gene>
    <name evidence="2" type="ORF">EW146_g7330</name>
</gene>
<organism evidence="2 3">
    <name type="scientific">Bondarzewia mesenterica</name>
    <dbReference type="NCBI Taxonomy" id="1095465"/>
    <lineage>
        <taxon>Eukaryota</taxon>
        <taxon>Fungi</taxon>
        <taxon>Dikarya</taxon>
        <taxon>Basidiomycota</taxon>
        <taxon>Agaricomycotina</taxon>
        <taxon>Agaricomycetes</taxon>
        <taxon>Russulales</taxon>
        <taxon>Bondarzewiaceae</taxon>
        <taxon>Bondarzewia</taxon>
    </lineage>
</organism>
<reference evidence="2 3" key="1">
    <citation type="submission" date="2019-02" db="EMBL/GenBank/DDBJ databases">
        <title>Genome sequencing of the rare red list fungi Bondarzewia mesenterica.</title>
        <authorList>
            <person name="Buettner E."/>
            <person name="Kellner H."/>
        </authorList>
    </citation>
    <scope>NUCLEOTIDE SEQUENCE [LARGE SCALE GENOMIC DNA]</scope>
    <source>
        <strain evidence="2 3">DSM 108281</strain>
    </source>
</reference>
<proteinExistence type="predicted"/>
<evidence type="ECO:0000313" key="2">
    <source>
        <dbReference type="EMBL" id="THH12827.1"/>
    </source>
</evidence>
<protein>
    <submittedName>
        <fullName evidence="2">Uncharacterized protein</fullName>
    </submittedName>
</protein>
<dbReference type="EMBL" id="SGPL01000412">
    <property type="protein sequence ID" value="THH12827.1"/>
    <property type="molecule type" value="Genomic_DNA"/>
</dbReference>
<evidence type="ECO:0000256" key="1">
    <source>
        <dbReference type="SAM" id="Phobius"/>
    </source>
</evidence>
<keyword evidence="1" id="KW-0472">Membrane</keyword>
<feature type="transmembrane region" description="Helical" evidence="1">
    <location>
        <begin position="12"/>
        <end position="38"/>
    </location>
</feature>
<dbReference type="Proteomes" id="UP000310158">
    <property type="component" value="Unassembled WGS sequence"/>
</dbReference>
<keyword evidence="1" id="KW-1133">Transmembrane helix</keyword>
<feature type="transmembrane region" description="Helical" evidence="1">
    <location>
        <begin position="59"/>
        <end position="80"/>
    </location>
</feature>
<evidence type="ECO:0000313" key="3">
    <source>
        <dbReference type="Proteomes" id="UP000310158"/>
    </source>
</evidence>
<dbReference type="OrthoDB" id="3206101at2759"/>
<name>A0A4S4LLL9_9AGAM</name>